<organism evidence="3 4">
    <name type="scientific">Cymbomonas tetramitiformis</name>
    <dbReference type="NCBI Taxonomy" id="36881"/>
    <lineage>
        <taxon>Eukaryota</taxon>
        <taxon>Viridiplantae</taxon>
        <taxon>Chlorophyta</taxon>
        <taxon>Pyramimonadophyceae</taxon>
        <taxon>Pyramimonadales</taxon>
        <taxon>Pyramimonadaceae</taxon>
        <taxon>Cymbomonas</taxon>
    </lineage>
</organism>
<evidence type="ECO:0000256" key="1">
    <source>
        <dbReference type="SAM" id="MobiDB-lite"/>
    </source>
</evidence>
<keyword evidence="2" id="KW-0472">Membrane</keyword>
<feature type="transmembrane region" description="Helical" evidence="2">
    <location>
        <begin position="42"/>
        <end position="66"/>
    </location>
</feature>
<dbReference type="EMBL" id="LGRX02024704">
    <property type="protein sequence ID" value="KAK3253649.1"/>
    <property type="molecule type" value="Genomic_DNA"/>
</dbReference>
<feature type="compositionally biased region" description="Polar residues" evidence="1">
    <location>
        <begin position="167"/>
        <end position="177"/>
    </location>
</feature>
<proteinExistence type="predicted"/>
<keyword evidence="2" id="KW-0812">Transmembrane</keyword>
<feature type="compositionally biased region" description="Basic residues" evidence="1">
    <location>
        <begin position="114"/>
        <end position="126"/>
    </location>
</feature>
<reference evidence="3 4" key="1">
    <citation type="journal article" date="2015" name="Genome Biol. Evol.">
        <title>Comparative Genomics of a Bacterivorous Green Alga Reveals Evolutionary Causalities and Consequences of Phago-Mixotrophic Mode of Nutrition.</title>
        <authorList>
            <person name="Burns J.A."/>
            <person name="Paasch A."/>
            <person name="Narechania A."/>
            <person name="Kim E."/>
        </authorList>
    </citation>
    <scope>NUCLEOTIDE SEQUENCE [LARGE SCALE GENOMIC DNA]</scope>
    <source>
        <strain evidence="3 4">PLY_AMNH</strain>
    </source>
</reference>
<sequence length="204" mass="21024">MRTSTHADEEAPADEMALPEMTSHAHPSGCGKPPLGFGRSSAITLFMCAFFFCVYATAALLSAAAFGGAGMDEVPGLTVGGAAPTSPETSSLTDAIATRNDGGFGAVSPDAIPPRRHGRHRARQGRWHPVPVFPPPPRLDNSPPLPDYSPGPTDDKAEASIDDRGGVSSSFCSTNDYTPTTPLQFGSTLTVLGAGTAVKQPTSG</sequence>
<name>A0AAE0CG54_9CHLO</name>
<feature type="region of interest" description="Disordered" evidence="1">
    <location>
        <begin position="80"/>
        <end position="177"/>
    </location>
</feature>
<keyword evidence="2" id="KW-1133">Transmembrane helix</keyword>
<accession>A0AAE0CG54</accession>
<gene>
    <name evidence="3" type="ORF">CYMTET_37109</name>
</gene>
<keyword evidence="4" id="KW-1185">Reference proteome</keyword>
<comment type="caution">
    <text evidence="3">The sequence shown here is derived from an EMBL/GenBank/DDBJ whole genome shotgun (WGS) entry which is preliminary data.</text>
</comment>
<evidence type="ECO:0000256" key="2">
    <source>
        <dbReference type="SAM" id="Phobius"/>
    </source>
</evidence>
<feature type="compositionally biased region" description="Pro residues" evidence="1">
    <location>
        <begin position="131"/>
        <end position="149"/>
    </location>
</feature>
<evidence type="ECO:0000313" key="4">
    <source>
        <dbReference type="Proteomes" id="UP001190700"/>
    </source>
</evidence>
<feature type="region of interest" description="Disordered" evidence="1">
    <location>
        <begin position="1"/>
        <end position="28"/>
    </location>
</feature>
<dbReference type="AlphaFoldDB" id="A0AAE0CG54"/>
<dbReference type="Proteomes" id="UP001190700">
    <property type="component" value="Unassembled WGS sequence"/>
</dbReference>
<evidence type="ECO:0000313" key="3">
    <source>
        <dbReference type="EMBL" id="KAK3253649.1"/>
    </source>
</evidence>
<feature type="compositionally biased region" description="Basic and acidic residues" evidence="1">
    <location>
        <begin position="153"/>
        <end position="165"/>
    </location>
</feature>
<protein>
    <submittedName>
        <fullName evidence="3">Uncharacterized protein</fullName>
    </submittedName>
</protein>